<proteinExistence type="predicted"/>
<reference evidence="2" key="1">
    <citation type="journal article" date="2020" name="Nature">
        <title>Giant virus diversity and host interactions through global metagenomics.</title>
        <authorList>
            <person name="Schulz F."/>
            <person name="Roux S."/>
            <person name="Paez-Espino D."/>
            <person name="Jungbluth S."/>
            <person name="Walsh D.A."/>
            <person name="Denef V.J."/>
            <person name="McMahon K.D."/>
            <person name="Konstantinidis K.T."/>
            <person name="Eloe-Fadrosh E.A."/>
            <person name="Kyrpides N.C."/>
            <person name="Woyke T."/>
        </authorList>
    </citation>
    <scope>NUCLEOTIDE SEQUENCE</scope>
    <source>
        <strain evidence="2">GVMAG-M-3300025626-8</strain>
    </source>
</reference>
<accession>A0A6C0IXX5</accession>
<dbReference type="EMBL" id="MN740288">
    <property type="protein sequence ID" value="QHT98168.1"/>
    <property type="molecule type" value="Genomic_DNA"/>
</dbReference>
<name>A0A6C0IXX5_9ZZZZ</name>
<evidence type="ECO:0000256" key="1">
    <source>
        <dbReference type="SAM" id="MobiDB-lite"/>
    </source>
</evidence>
<evidence type="ECO:0000313" key="2">
    <source>
        <dbReference type="EMBL" id="QHT98168.1"/>
    </source>
</evidence>
<dbReference type="Pfam" id="PF19196">
    <property type="entry name" value="DUF5871"/>
    <property type="match status" value="1"/>
</dbReference>
<dbReference type="AlphaFoldDB" id="A0A6C0IXX5"/>
<organism evidence="2">
    <name type="scientific">viral metagenome</name>
    <dbReference type="NCBI Taxonomy" id="1070528"/>
    <lineage>
        <taxon>unclassified sequences</taxon>
        <taxon>metagenomes</taxon>
        <taxon>organismal metagenomes</taxon>
    </lineage>
</organism>
<dbReference type="InterPro" id="IPR043804">
    <property type="entry name" value="DUF5871"/>
</dbReference>
<feature type="region of interest" description="Disordered" evidence="1">
    <location>
        <begin position="222"/>
        <end position="241"/>
    </location>
</feature>
<sequence>MVGQKLVAWHIDGIEAVIGNIAYGECRQNQSGLGKSCNMNFMDNGTPSRLIVQTPKMYAPFGAKEWEAREPGKAPKWDLVLNFNNNSVMMTQFTELIQQIDEANITFAFENQEAFFNEKGKSRDIIADRYSNIFNNKDTKYDPKLNTKLDVRQGTYQGQVYDSKAELQPLEYVTAQCVVQALIEFGNMWVVDKRFGMTVRTIQMMVHKQEAITGLAITPMDTDEDPLMHTHDNAESNYEEY</sequence>
<protein>
    <submittedName>
        <fullName evidence="2">Uncharacterized protein</fullName>
    </submittedName>
</protein>